<proteinExistence type="predicted"/>
<sequence>MASLRVQLGPNVVVPFGAAIVGGADAAPGESPGTGDDCARLRREEIAVAWDYGVRMKWRRHSPVFANLRSRSRASRIA</sequence>
<gene>
    <name evidence="1" type="ORF">RZS28_18780</name>
</gene>
<keyword evidence="2" id="KW-1185">Reference proteome</keyword>
<organism evidence="1 2">
    <name type="scientific">Methylocapsa polymorpha</name>
    <dbReference type="NCBI Taxonomy" id="3080828"/>
    <lineage>
        <taxon>Bacteria</taxon>
        <taxon>Pseudomonadati</taxon>
        <taxon>Pseudomonadota</taxon>
        <taxon>Alphaproteobacteria</taxon>
        <taxon>Hyphomicrobiales</taxon>
        <taxon>Beijerinckiaceae</taxon>
        <taxon>Methylocapsa</taxon>
    </lineage>
</organism>
<name>A0ABZ0HY48_9HYPH</name>
<evidence type="ECO:0000313" key="1">
    <source>
        <dbReference type="EMBL" id="WOJ91775.1"/>
    </source>
</evidence>
<dbReference type="RefSeq" id="WP_318655201.1">
    <property type="nucleotide sequence ID" value="NZ_CP136863.1"/>
</dbReference>
<dbReference type="Proteomes" id="UP001626536">
    <property type="component" value="Plasmid pRX1"/>
</dbReference>
<evidence type="ECO:0000313" key="2">
    <source>
        <dbReference type="Proteomes" id="UP001626536"/>
    </source>
</evidence>
<protein>
    <submittedName>
        <fullName evidence="1">Uncharacterized protein</fullName>
    </submittedName>
</protein>
<reference evidence="1 2" key="1">
    <citation type="submission" date="2023-10" db="EMBL/GenBank/DDBJ databases">
        <title>Novel methanotroph of the genus Methylocapsa from a subarctic wetland.</title>
        <authorList>
            <person name="Belova S.E."/>
            <person name="Oshkin I.Y."/>
            <person name="Miroshnikov K."/>
            <person name="Dedysh S.N."/>
        </authorList>
    </citation>
    <scope>NUCLEOTIDE SEQUENCE [LARGE SCALE GENOMIC DNA]</scope>
    <source>
        <strain evidence="1 2">RX1</strain>
        <plasmid evidence="1 2">pRX1</plasmid>
    </source>
</reference>
<geneLocation type="plasmid" evidence="1 2">
    <name>pRX1</name>
</geneLocation>
<accession>A0ABZ0HY48</accession>
<keyword evidence="1" id="KW-0614">Plasmid</keyword>
<dbReference type="EMBL" id="CP136863">
    <property type="protein sequence ID" value="WOJ91775.1"/>
    <property type="molecule type" value="Genomic_DNA"/>
</dbReference>